<evidence type="ECO:0000313" key="1">
    <source>
        <dbReference type="EMBL" id="AAZ46952.1"/>
    </source>
</evidence>
<accession>Q47DX9</accession>
<proteinExistence type="predicted"/>
<name>Q47DX9_DECAR</name>
<dbReference type="InterPro" id="IPR036390">
    <property type="entry name" value="WH_DNA-bd_sf"/>
</dbReference>
<dbReference type="AlphaFoldDB" id="Q47DX9"/>
<dbReference type="SUPFAM" id="SSF46785">
    <property type="entry name" value="Winged helix' DNA-binding domain"/>
    <property type="match status" value="1"/>
</dbReference>
<dbReference type="EMBL" id="CP000089">
    <property type="protein sequence ID" value="AAZ46952.1"/>
    <property type="molecule type" value="Genomic_DNA"/>
</dbReference>
<dbReference type="HOGENOM" id="CLU_063866_0_0_4"/>
<protein>
    <recommendedName>
        <fullName evidence="2">HTH iclR-type domain-containing protein</fullName>
    </recommendedName>
</protein>
<evidence type="ECO:0008006" key="2">
    <source>
        <dbReference type="Google" id="ProtNLM"/>
    </source>
</evidence>
<dbReference type="eggNOG" id="COG4861">
    <property type="taxonomic scope" value="Bacteria"/>
</dbReference>
<dbReference type="STRING" id="159087.Daro_2213"/>
<organism evidence="1">
    <name type="scientific">Dechloromonas aromatica (strain RCB)</name>
    <dbReference type="NCBI Taxonomy" id="159087"/>
    <lineage>
        <taxon>Bacteria</taxon>
        <taxon>Pseudomonadati</taxon>
        <taxon>Pseudomonadota</taxon>
        <taxon>Betaproteobacteria</taxon>
        <taxon>Rhodocyclales</taxon>
        <taxon>Azonexaceae</taxon>
        <taxon>Dechloromonas</taxon>
    </lineage>
</organism>
<dbReference type="KEGG" id="dar:Daro_2213"/>
<gene>
    <name evidence="1" type="ordered locus">Daro_2213</name>
</gene>
<sequence length="372" mass="41414">MVRLFAEQEITAAMTESLFTERALIEQLLDSLRALPDVHAELDLSEPAMQAAGRLDAKIDLHVAGKSIVLLVEAKKSVYPRDVRQALWQLKSTPHSRQAEVQHLLMAESLSPGAKELLRAERIGYFDSGGSLFLPTSGVYVYIDKPVPKTLEKSVRSLFSGRRAQVLYALLVNREEWFGVTEVAERAQVAPSTASDVLGELERFDWLVSRGQGPSKERHLREPGALLDAWAKQITMQPAPVLRRYFVPGLKSDALIERLSKIFDAHQVPYAVSYEAAAQRYAPFLSAISQVRVRLLPSTSAEAAMAELDARVVNEGANLAVIETKSAEELLFRQNVGGVWLASPVQVYLDLLRGEGRSKEMAEHLRKERISF</sequence>
<reference evidence="1" key="1">
    <citation type="submission" date="2005-08" db="EMBL/GenBank/DDBJ databases">
        <title>Complete sequence of Dechloromonas aromatica RCB.</title>
        <authorList>
            <person name="Salinero K.K."/>
            <person name="Copeland A."/>
            <person name="Lucas S."/>
            <person name="Lapidus A."/>
            <person name="Barry K."/>
            <person name="Detter J.C."/>
            <person name="Glavina T."/>
            <person name="Hammon N."/>
            <person name="Israni S."/>
            <person name="Pitluck S."/>
            <person name="Di Bartolo G."/>
            <person name="Trong S."/>
            <person name="Schmutz J."/>
            <person name="Larimer F."/>
            <person name="Land M."/>
            <person name="Ivanova N."/>
            <person name="Richardson P."/>
        </authorList>
    </citation>
    <scope>NUCLEOTIDE SEQUENCE</scope>
    <source>
        <strain evidence="1">RCB</strain>
    </source>
</reference>